<dbReference type="InterPro" id="IPR019772">
    <property type="entry name" value="Ferrochelatase_AS"/>
</dbReference>
<keyword evidence="7 8" id="KW-0963">Cytoplasm</keyword>
<accession>A0ABP7PR05</accession>
<dbReference type="SUPFAM" id="SSF53800">
    <property type="entry name" value="Chelatase"/>
    <property type="match status" value="1"/>
</dbReference>
<gene>
    <name evidence="7 10" type="primary">hemH</name>
    <name evidence="10" type="ORF">GCM10022278_29370</name>
</gene>
<dbReference type="CDD" id="cd03411">
    <property type="entry name" value="Ferrochelatase_N"/>
    <property type="match status" value="1"/>
</dbReference>
<comment type="catalytic activity">
    <reaction evidence="6">
        <text>Fe-coproporphyrin III + 2 H(+) = coproporphyrin III + Fe(2+)</text>
        <dbReference type="Rhea" id="RHEA:49572"/>
        <dbReference type="ChEBI" id="CHEBI:15378"/>
        <dbReference type="ChEBI" id="CHEBI:29033"/>
        <dbReference type="ChEBI" id="CHEBI:68438"/>
        <dbReference type="ChEBI" id="CHEBI:131725"/>
        <dbReference type="EC" id="4.99.1.9"/>
    </reaction>
    <physiologicalReaction direction="right-to-left" evidence="6">
        <dbReference type="Rhea" id="RHEA:49574"/>
    </physiologicalReaction>
</comment>
<comment type="catalytic activity">
    <reaction evidence="7 8">
        <text>heme b + 2 H(+) = protoporphyrin IX + Fe(2+)</text>
        <dbReference type="Rhea" id="RHEA:22584"/>
        <dbReference type="ChEBI" id="CHEBI:15378"/>
        <dbReference type="ChEBI" id="CHEBI:29033"/>
        <dbReference type="ChEBI" id="CHEBI:57306"/>
        <dbReference type="ChEBI" id="CHEBI:60344"/>
        <dbReference type="EC" id="4.98.1.1"/>
    </reaction>
</comment>
<dbReference type="EC" id="4.98.1.1" evidence="7 8"/>
<evidence type="ECO:0000256" key="9">
    <source>
        <dbReference type="SAM" id="MobiDB-lite"/>
    </source>
</evidence>
<feature type="binding site" evidence="7">
    <location>
        <position position="220"/>
    </location>
    <ligand>
        <name>Fe(2+)</name>
        <dbReference type="ChEBI" id="CHEBI:29033"/>
    </ligand>
</feature>
<comment type="similarity">
    <text evidence="1 7 8">Belongs to the ferrochelatase family.</text>
</comment>
<dbReference type="PROSITE" id="PS00534">
    <property type="entry name" value="FERROCHELATASE"/>
    <property type="match status" value="1"/>
</dbReference>
<feature type="region of interest" description="Disordered" evidence="9">
    <location>
        <begin position="357"/>
        <end position="377"/>
    </location>
</feature>
<dbReference type="InterPro" id="IPR001015">
    <property type="entry name" value="Ferrochelatase"/>
</dbReference>
<comment type="pathway">
    <text evidence="7 8">Porphyrin-containing compound metabolism; protoheme biosynthesis; protoheme from protoporphyrin-IX: step 1/1.</text>
</comment>
<evidence type="ECO:0000256" key="2">
    <source>
        <dbReference type="ARBA" id="ARBA00023004"/>
    </source>
</evidence>
<keyword evidence="4 7" id="KW-0456">Lyase</keyword>
<dbReference type="HAMAP" id="MF_00323">
    <property type="entry name" value="Ferrochelatase"/>
    <property type="match status" value="1"/>
</dbReference>
<keyword evidence="5 7" id="KW-0627">Porphyrin biosynthesis</keyword>
<protein>
    <recommendedName>
        <fullName evidence="7 8">Ferrochelatase</fullName>
        <ecNumber evidence="7 8">4.98.1.1</ecNumber>
    </recommendedName>
    <alternativeName>
        <fullName evidence="7">Heme synthase</fullName>
    </alternativeName>
    <alternativeName>
        <fullName evidence="7">Protoheme ferro-lyase</fullName>
    </alternativeName>
</protein>
<feature type="region of interest" description="Disordered" evidence="9">
    <location>
        <begin position="1"/>
        <end position="21"/>
    </location>
</feature>
<dbReference type="CDD" id="cd00419">
    <property type="entry name" value="Ferrochelatase_C"/>
    <property type="match status" value="1"/>
</dbReference>
<dbReference type="InterPro" id="IPR033659">
    <property type="entry name" value="Ferrochelatase_N"/>
</dbReference>
<keyword evidence="3 7" id="KW-0350">Heme biosynthesis</keyword>
<proteinExistence type="inferred from homology"/>
<evidence type="ECO:0000256" key="7">
    <source>
        <dbReference type="HAMAP-Rule" id="MF_00323"/>
    </source>
</evidence>
<dbReference type="InterPro" id="IPR033644">
    <property type="entry name" value="Ferrochelatase_C"/>
</dbReference>
<dbReference type="RefSeq" id="WP_344807682.1">
    <property type="nucleotide sequence ID" value="NZ_BAABBO010000012.1"/>
</dbReference>
<organism evidence="10 11">
    <name type="scientific">Allohahella marinimesophila</name>
    <dbReference type="NCBI Taxonomy" id="1054972"/>
    <lineage>
        <taxon>Bacteria</taxon>
        <taxon>Pseudomonadati</taxon>
        <taxon>Pseudomonadota</taxon>
        <taxon>Gammaproteobacteria</taxon>
        <taxon>Oceanospirillales</taxon>
        <taxon>Hahellaceae</taxon>
        <taxon>Allohahella</taxon>
    </lineage>
</organism>
<evidence type="ECO:0000256" key="4">
    <source>
        <dbReference type="ARBA" id="ARBA00023239"/>
    </source>
</evidence>
<sequence length="377" mass="42629">MSRREHPVDTPQYKAQTSFEHGQRRRTGVLITNLGTPDQPEKKALRRYLKEFLSDPRVVEVPRLLWWCILNLVILNIRPARSAKAYKTVWTDRGSPLLFHTEDQCKALERQLQADFGEDLVVDFAMRYGNPSITSKLTRMQEAGVEQLIVLPLYPQYCAATSGSTFDAIAADFTRRRWLPALQFINCYHDFDPFIAACASQIQAYWAEHGRSDKLLLSYHGIPARYLSAGDPYHCHCHKTSRLIAQKLGLAEGEYLTTFQSRFGREPWLKPYTDMTLKSLAAEGVASVQVFCPGFAADCLETIEEIGEENRHYFIEAGGKAYGFIPCLNAEPAHVEALSQLVGKYLAAWQTDGARPQASDAERKLQRSLAQSLPDPQ</sequence>
<evidence type="ECO:0000256" key="8">
    <source>
        <dbReference type="RuleBase" id="RU000607"/>
    </source>
</evidence>
<keyword evidence="7" id="KW-0479">Metal-binding</keyword>
<reference evidence="11" key="1">
    <citation type="journal article" date="2019" name="Int. J. Syst. Evol. Microbiol.">
        <title>The Global Catalogue of Microorganisms (GCM) 10K type strain sequencing project: providing services to taxonomists for standard genome sequencing and annotation.</title>
        <authorList>
            <consortium name="The Broad Institute Genomics Platform"/>
            <consortium name="The Broad Institute Genome Sequencing Center for Infectious Disease"/>
            <person name="Wu L."/>
            <person name="Ma J."/>
        </authorList>
    </citation>
    <scope>NUCLEOTIDE SEQUENCE [LARGE SCALE GENOMIC DNA]</scope>
    <source>
        <strain evidence="11">JCM 17555</strain>
    </source>
</reference>
<dbReference type="Gene3D" id="3.40.50.1400">
    <property type="match status" value="2"/>
</dbReference>
<dbReference type="PANTHER" id="PTHR11108">
    <property type="entry name" value="FERROCHELATASE"/>
    <property type="match status" value="1"/>
</dbReference>
<keyword evidence="2 7" id="KW-0408">Iron</keyword>
<dbReference type="NCBIfam" id="TIGR00109">
    <property type="entry name" value="hemH"/>
    <property type="match status" value="1"/>
</dbReference>
<evidence type="ECO:0000313" key="10">
    <source>
        <dbReference type="EMBL" id="GAA3969784.1"/>
    </source>
</evidence>
<feature type="binding site" evidence="7">
    <location>
        <position position="301"/>
    </location>
    <ligand>
        <name>Fe(2+)</name>
        <dbReference type="ChEBI" id="CHEBI:29033"/>
    </ligand>
</feature>
<evidence type="ECO:0000313" key="11">
    <source>
        <dbReference type="Proteomes" id="UP001501337"/>
    </source>
</evidence>
<dbReference type="Proteomes" id="UP001501337">
    <property type="component" value="Unassembled WGS sequence"/>
</dbReference>
<dbReference type="EMBL" id="BAABBO010000012">
    <property type="protein sequence ID" value="GAA3969784.1"/>
    <property type="molecule type" value="Genomic_DNA"/>
</dbReference>
<comment type="subcellular location">
    <subcellularLocation>
        <location evidence="7 8">Cytoplasm</location>
    </subcellularLocation>
</comment>
<dbReference type="PANTHER" id="PTHR11108:SF1">
    <property type="entry name" value="FERROCHELATASE, MITOCHONDRIAL"/>
    <property type="match status" value="1"/>
</dbReference>
<dbReference type="Pfam" id="PF00762">
    <property type="entry name" value="Ferrochelatase"/>
    <property type="match status" value="1"/>
</dbReference>
<comment type="caution">
    <text evidence="10">The sequence shown here is derived from an EMBL/GenBank/DDBJ whole genome shotgun (WGS) entry which is preliminary data.</text>
</comment>
<name>A0ABP7PR05_9GAMM</name>
<keyword evidence="11" id="KW-1185">Reference proteome</keyword>
<evidence type="ECO:0000256" key="5">
    <source>
        <dbReference type="ARBA" id="ARBA00023244"/>
    </source>
</evidence>
<evidence type="ECO:0000256" key="1">
    <source>
        <dbReference type="ARBA" id="ARBA00007718"/>
    </source>
</evidence>
<evidence type="ECO:0000256" key="6">
    <source>
        <dbReference type="ARBA" id="ARBA00024536"/>
    </source>
</evidence>
<comment type="function">
    <text evidence="7 8">Catalyzes the ferrous insertion into protoporphyrin IX.</text>
</comment>
<evidence type="ECO:0000256" key="3">
    <source>
        <dbReference type="ARBA" id="ARBA00023133"/>
    </source>
</evidence>